<dbReference type="GO" id="GO:0022857">
    <property type="term" value="F:transmembrane transporter activity"/>
    <property type="evidence" value="ECO:0007669"/>
    <property type="project" value="InterPro"/>
</dbReference>
<feature type="transmembrane region" description="Helical" evidence="6">
    <location>
        <begin position="138"/>
        <end position="161"/>
    </location>
</feature>
<dbReference type="Gene3D" id="1.20.1250.20">
    <property type="entry name" value="MFS general substrate transporter like domains"/>
    <property type="match status" value="2"/>
</dbReference>
<feature type="transmembrane region" description="Helical" evidence="6">
    <location>
        <begin position="290"/>
        <end position="310"/>
    </location>
</feature>
<evidence type="ECO:0000259" key="7">
    <source>
        <dbReference type="PROSITE" id="PS50850"/>
    </source>
</evidence>
<dbReference type="PANTHER" id="PTHR23506">
    <property type="entry name" value="GH10249P"/>
    <property type="match status" value="1"/>
</dbReference>
<dbReference type="AlphaFoldDB" id="A0A397AEG9"/>
<feature type="transmembrane region" description="Helical" evidence="6">
    <location>
        <begin position="46"/>
        <end position="73"/>
    </location>
</feature>
<dbReference type="PROSITE" id="PS50850">
    <property type="entry name" value="MFS"/>
    <property type="match status" value="1"/>
</dbReference>
<dbReference type="InterPro" id="IPR036259">
    <property type="entry name" value="MFS_trans_sf"/>
</dbReference>
<reference evidence="10 11" key="1">
    <citation type="submission" date="2018-08" db="EMBL/GenBank/DDBJ databases">
        <title>Aphanomyces genome sequencing and annotation.</title>
        <authorList>
            <person name="Minardi D."/>
            <person name="Oidtmann B."/>
            <person name="Van Der Giezen M."/>
            <person name="Studholme D.J."/>
        </authorList>
    </citation>
    <scope>NUCLEOTIDE SEQUENCE [LARGE SCALE GENOMIC DNA]</scope>
    <source>
        <strain evidence="9 11">197901</strain>
        <strain evidence="8 10">Kv</strain>
    </source>
</reference>
<dbReference type="InterPro" id="IPR050930">
    <property type="entry name" value="MFS_Vesicular_Transporter"/>
</dbReference>
<dbReference type="EMBL" id="QUTE01011756">
    <property type="protein sequence ID" value="RHZ08911.1"/>
    <property type="molecule type" value="Genomic_DNA"/>
</dbReference>
<dbReference type="EMBL" id="QUSZ01006763">
    <property type="protein sequence ID" value="RHY04655.1"/>
    <property type="molecule type" value="Genomic_DNA"/>
</dbReference>
<dbReference type="GO" id="GO:0016020">
    <property type="term" value="C:membrane"/>
    <property type="evidence" value="ECO:0007669"/>
    <property type="project" value="UniProtKB-SubCell"/>
</dbReference>
<evidence type="ECO:0000313" key="8">
    <source>
        <dbReference type="EMBL" id="RHY04655.1"/>
    </source>
</evidence>
<evidence type="ECO:0000256" key="4">
    <source>
        <dbReference type="ARBA" id="ARBA00022989"/>
    </source>
</evidence>
<feature type="domain" description="Major facilitator superfamily (MFS) profile" evidence="7">
    <location>
        <begin position="45"/>
        <end position="454"/>
    </location>
</feature>
<dbReference type="VEuPathDB" id="FungiDB:H257_03735"/>
<dbReference type="Proteomes" id="UP000266196">
    <property type="component" value="Unassembled WGS sequence"/>
</dbReference>
<feature type="transmembrane region" description="Helical" evidence="6">
    <location>
        <begin position="114"/>
        <end position="132"/>
    </location>
</feature>
<feature type="transmembrane region" description="Helical" evidence="6">
    <location>
        <begin position="173"/>
        <end position="198"/>
    </location>
</feature>
<keyword evidence="2" id="KW-0813">Transport</keyword>
<evidence type="ECO:0000313" key="10">
    <source>
        <dbReference type="Proteomes" id="UP000265427"/>
    </source>
</evidence>
<evidence type="ECO:0000256" key="5">
    <source>
        <dbReference type="ARBA" id="ARBA00023136"/>
    </source>
</evidence>
<dbReference type="Pfam" id="PF07690">
    <property type="entry name" value="MFS_1"/>
    <property type="match status" value="2"/>
</dbReference>
<gene>
    <name evidence="9" type="ORF">DYB31_001648</name>
    <name evidence="8" type="ORF">DYB36_010162</name>
</gene>
<protein>
    <recommendedName>
        <fullName evidence="7">Major facilitator superfamily (MFS) profile domain-containing protein</fullName>
    </recommendedName>
</protein>
<feature type="transmembrane region" description="Helical" evidence="6">
    <location>
        <begin position="393"/>
        <end position="414"/>
    </location>
</feature>
<evidence type="ECO:0000313" key="11">
    <source>
        <dbReference type="Proteomes" id="UP000266196"/>
    </source>
</evidence>
<evidence type="ECO:0000256" key="2">
    <source>
        <dbReference type="ARBA" id="ARBA00022448"/>
    </source>
</evidence>
<evidence type="ECO:0000256" key="1">
    <source>
        <dbReference type="ARBA" id="ARBA00004141"/>
    </source>
</evidence>
<feature type="transmembrane region" description="Helical" evidence="6">
    <location>
        <begin position="322"/>
        <end position="345"/>
    </location>
</feature>
<feature type="transmembrane region" description="Helical" evidence="6">
    <location>
        <begin position="85"/>
        <end position="107"/>
    </location>
</feature>
<dbReference type="Proteomes" id="UP000265427">
    <property type="component" value="Unassembled WGS sequence"/>
</dbReference>
<dbReference type="SUPFAM" id="SSF103473">
    <property type="entry name" value="MFS general substrate transporter"/>
    <property type="match status" value="1"/>
</dbReference>
<dbReference type="PANTHER" id="PTHR23506:SF26">
    <property type="entry name" value="MFS-TYPE TRANSPORTER SLC18B1"/>
    <property type="match status" value="1"/>
</dbReference>
<keyword evidence="4 6" id="KW-1133">Transmembrane helix</keyword>
<evidence type="ECO:0000256" key="3">
    <source>
        <dbReference type="ARBA" id="ARBA00022692"/>
    </source>
</evidence>
<organism evidence="8 10">
    <name type="scientific">Aphanomyces astaci</name>
    <name type="common">Crayfish plague agent</name>
    <dbReference type="NCBI Taxonomy" id="112090"/>
    <lineage>
        <taxon>Eukaryota</taxon>
        <taxon>Sar</taxon>
        <taxon>Stramenopiles</taxon>
        <taxon>Oomycota</taxon>
        <taxon>Saprolegniomycetes</taxon>
        <taxon>Saprolegniales</taxon>
        <taxon>Verrucalvaceae</taxon>
        <taxon>Aphanomyces</taxon>
    </lineage>
</organism>
<comment type="subcellular location">
    <subcellularLocation>
        <location evidence="1">Membrane</location>
        <topology evidence="1">Multi-pass membrane protein</topology>
    </subcellularLocation>
</comment>
<evidence type="ECO:0000256" key="6">
    <source>
        <dbReference type="SAM" id="Phobius"/>
    </source>
</evidence>
<feature type="transmembrane region" description="Helical" evidence="6">
    <location>
        <begin position="248"/>
        <end position="270"/>
    </location>
</feature>
<name>A0A397AEG9_APHAT</name>
<evidence type="ECO:0000313" key="9">
    <source>
        <dbReference type="EMBL" id="RHZ08911.1"/>
    </source>
</evidence>
<sequence>MPPTPERRPSSEYGTCAACENAAAHDKLMQLSQPWNPFRRPTWQSAIVTTVGAFIIFLANQLTTLLVGFYPLYAQQSLGASEFQVSALFSIYPLCIMVACPSGSFLATRLGRNAVICLGLFVSGLSTIWFAYCDNVNLLVVLRGIQGFGAGMSIVGSVSMITEQATMTVTNAISITELVVAVAFVTAPAIGSVLYGWGGVSLPFLASGVAQLACLMIIPSLFVEYGLPDGLLFEVARPGAEPTVPLRFLDVLTPTSVVCLVVTTVAMGGFGLVDPTLGTHLQHSLGAQHTAIGIGFSVSALLYVAGDHAFAYLTMQCGCKPVILLGLTCLSISFMCLGVPSLAGVHDSTTALWSLDGIALVLFGSGTALAIAPGVPLSLTSLEQVNFTEARSLLIGLFGGAVYFGQAVGPWLAWSLSQVVPRTNGSPLPWVFTLYGLVLGVVWAYVFTCLPSGDEIQAKAYRRTFSLQRQVSEYGQFVSIDDEEDEEDEGDSDTHLLAFETGSYGSMSPPKPY</sequence>
<feature type="transmembrane region" description="Helical" evidence="6">
    <location>
        <begin position="434"/>
        <end position="453"/>
    </location>
</feature>
<keyword evidence="5 6" id="KW-0472">Membrane</keyword>
<proteinExistence type="predicted"/>
<accession>A0A397AEG9</accession>
<dbReference type="InterPro" id="IPR020846">
    <property type="entry name" value="MFS_dom"/>
</dbReference>
<comment type="caution">
    <text evidence="8">The sequence shown here is derived from an EMBL/GenBank/DDBJ whole genome shotgun (WGS) entry which is preliminary data.</text>
</comment>
<feature type="transmembrane region" description="Helical" evidence="6">
    <location>
        <begin position="351"/>
        <end position="372"/>
    </location>
</feature>
<dbReference type="InterPro" id="IPR011701">
    <property type="entry name" value="MFS"/>
</dbReference>
<keyword evidence="3 6" id="KW-0812">Transmembrane</keyword>
<feature type="transmembrane region" description="Helical" evidence="6">
    <location>
        <begin position="204"/>
        <end position="227"/>
    </location>
</feature>